<evidence type="ECO:0000313" key="3">
    <source>
        <dbReference type="Proteomes" id="UP001196413"/>
    </source>
</evidence>
<gene>
    <name evidence="2" type="ORF">KIN20_024722</name>
</gene>
<accession>A0AAD5QWG4</accession>
<dbReference type="EMBL" id="JAHQIW010005007">
    <property type="protein sequence ID" value="KAJ1364599.1"/>
    <property type="molecule type" value="Genomic_DNA"/>
</dbReference>
<evidence type="ECO:0000256" key="1">
    <source>
        <dbReference type="SAM" id="MobiDB-lite"/>
    </source>
</evidence>
<dbReference type="AlphaFoldDB" id="A0AAD5QWG4"/>
<protein>
    <submittedName>
        <fullName evidence="2">Uncharacterized protein</fullName>
    </submittedName>
</protein>
<comment type="caution">
    <text evidence="2">The sequence shown here is derived from an EMBL/GenBank/DDBJ whole genome shotgun (WGS) entry which is preliminary data.</text>
</comment>
<keyword evidence="3" id="KW-1185">Reference proteome</keyword>
<feature type="region of interest" description="Disordered" evidence="1">
    <location>
        <begin position="22"/>
        <end position="51"/>
    </location>
</feature>
<reference evidence="2" key="1">
    <citation type="submission" date="2021-06" db="EMBL/GenBank/DDBJ databases">
        <title>Parelaphostrongylus tenuis whole genome reference sequence.</title>
        <authorList>
            <person name="Garwood T.J."/>
            <person name="Larsen P.A."/>
            <person name="Fountain-Jones N.M."/>
            <person name="Garbe J.R."/>
            <person name="Macchietto M.G."/>
            <person name="Kania S.A."/>
            <person name="Gerhold R.W."/>
            <person name="Richards J.E."/>
            <person name="Wolf T.M."/>
        </authorList>
    </citation>
    <scope>NUCLEOTIDE SEQUENCE</scope>
    <source>
        <strain evidence="2">MNPRO001-30</strain>
        <tissue evidence="2">Meninges</tissue>
    </source>
</reference>
<organism evidence="2 3">
    <name type="scientific">Parelaphostrongylus tenuis</name>
    <name type="common">Meningeal worm</name>
    <dbReference type="NCBI Taxonomy" id="148309"/>
    <lineage>
        <taxon>Eukaryota</taxon>
        <taxon>Metazoa</taxon>
        <taxon>Ecdysozoa</taxon>
        <taxon>Nematoda</taxon>
        <taxon>Chromadorea</taxon>
        <taxon>Rhabditida</taxon>
        <taxon>Rhabditina</taxon>
        <taxon>Rhabditomorpha</taxon>
        <taxon>Strongyloidea</taxon>
        <taxon>Metastrongylidae</taxon>
        <taxon>Parelaphostrongylus</taxon>
    </lineage>
</organism>
<proteinExistence type="predicted"/>
<dbReference type="Proteomes" id="UP001196413">
    <property type="component" value="Unassembled WGS sequence"/>
</dbReference>
<feature type="compositionally biased region" description="Low complexity" evidence="1">
    <location>
        <begin position="28"/>
        <end position="39"/>
    </location>
</feature>
<sequence>MSGDSTLQSSLKKLRAEYEVLMRQSDAPTTPVEPSTTSELNTEHDETSNPGKYSNFAIMFIEKIRILKLWIPLGEPTTPKQPSTTSEIDTEHDEIQDLDGYCDYTAIAVTCV</sequence>
<name>A0AAD5QWG4_PARTN</name>
<evidence type="ECO:0000313" key="2">
    <source>
        <dbReference type="EMBL" id="KAJ1364599.1"/>
    </source>
</evidence>